<dbReference type="AlphaFoldDB" id="A0AAV1LUY7"/>
<dbReference type="Proteomes" id="UP001314205">
    <property type="component" value="Unassembled WGS sequence"/>
</dbReference>
<dbReference type="GO" id="GO:0005085">
    <property type="term" value="F:guanyl-nucleotide exchange factor activity"/>
    <property type="evidence" value="ECO:0007669"/>
    <property type="project" value="UniProtKB-KW"/>
</dbReference>
<organism evidence="3 4">
    <name type="scientific">Parnassius mnemosyne</name>
    <name type="common">clouded apollo</name>
    <dbReference type="NCBI Taxonomy" id="213953"/>
    <lineage>
        <taxon>Eukaryota</taxon>
        <taxon>Metazoa</taxon>
        <taxon>Ecdysozoa</taxon>
        <taxon>Arthropoda</taxon>
        <taxon>Hexapoda</taxon>
        <taxon>Insecta</taxon>
        <taxon>Pterygota</taxon>
        <taxon>Neoptera</taxon>
        <taxon>Endopterygota</taxon>
        <taxon>Lepidoptera</taxon>
        <taxon>Glossata</taxon>
        <taxon>Ditrysia</taxon>
        <taxon>Papilionoidea</taxon>
        <taxon>Papilionidae</taxon>
        <taxon>Parnassiinae</taxon>
        <taxon>Parnassini</taxon>
        <taxon>Parnassius</taxon>
        <taxon>Driopa</taxon>
    </lineage>
</organism>
<dbReference type="EMBL" id="CAVLGL010000096">
    <property type="protein sequence ID" value="CAK1597947.1"/>
    <property type="molecule type" value="Genomic_DNA"/>
</dbReference>
<reference evidence="3 4" key="1">
    <citation type="submission" date="2023-11" db="EMBL/GenBank/DDBJ databases">
        <authorList>
            <person name="Hedman E."/>
            <person name="Englund M."/>
            <person name="Stromberg M."/>
            <person name="Nyberg Akerstrom W."/>
            <person name="Nylinder S."/>
            <person name="Jareborg N."/>
            <person name="Kallberg Y."/>
            <person name="Kronander E."/>
        </authorList>
    </citation>
    <scope>NUCLEOTIDE SEQUENCE [LARGE SCALE GENOMIC DNA]</scope>
</reference>
<evidence type="ECO:0000313" key="4">
    <source>
        <dbReference type="Proteomes" id="UP001314205"/>
    </source>
</evidence>
<evidence type="ECO:0000313" key="3">
    <source>
        <dbReference type="EMBL" id="CAK1597947.1"/>
    </source>
</evidence>
<dbReference type="InterPro" id="IPR001895">
    <property type="entry name" value="RASGEF_cat_dom"/>
</dbReference>
<comment type="caution">
    <text evidence="3">The sequence shown here is derived from an EMBL/GenBank/DDBJ whole genome shotgun (WGS) entry which is preliminary data.</text>
</comment>
<dbReference type="Gene3D" id="1.10.840.10">
    <property type="entry name" value="Ras guanine-nucleotide exchange factors catalytic domain"/>
    <property type="match status" value="1"/>
</dbReference>
<keyword evidence="4" id="KW-1185">Reference proteome</keyword>
<dbReference type="SUPFAM" id="SSF48366">
    <property type="entry name" value="Ras GEF"/>
    <property type="match status" value="1"/>
</dbReference>
<evidence type="ECO:0000256" key="1">
    <source>
        <dbReference type="PROSITE-ProRule" id="PRU00168"/>
    </source>
</evidence>
<protein>
    <recommendedName>
        <fullName evidence="2">Ras-GEF domain-containing protein</fullName>
    </recommendedName>
</protein>
<feature type="domain" description="Ras-GEF" evidence="2">
    <location>
        <begin position="1"/>
        <end position="126"/>
    </location>
</feature>
<dbReference type="GO" id="GO:0007264">
    <property type="term" value="P:small GTPase-mediated signal transduction"/>
    <property type="evidence" value="ECO:0007669"/>
    <property type="project" value="InterPro"/>
</dbReference>
<dbReference type="Pfam" id="PF00617">
    <property type="entry name" value="RasGEF"/>
    <property type="match status" value="1"/>
</dbReference>
<dbReference type="PROSITE" id="PS50009">
    <property type="entry name" value="RASGEF_CAT"/>
    <property type="match status" value="1"/>
</dbReference>
<accession>A0AAV1LUY7</accession>
<gene>
    <name evidence="3" type="ORF">PARMNEM_LOCUS17027</name>
</gene>
<sequence>MNLVSLRKTFTNIKVYPWFQVSAWVTELVLTSTPEDRKATLACILRIALTCWNIGNFNGAMEIVAGLKSHKLKSFWFSISDEPLPALDFLSAALLTAEYERALGRALAMPECRLIPFFGAFLRELR</sequence>
<evidence type="ECO:0000259" key="2">
    <source>
        <dbReference type="PROSITE" id="PS50009"/>
    </source>
</evidence>
<proteinExistence type="predicted"/>
<dbReference type="InterPro" id="IPR023578">
    <property type="entry name" value="Ras_GEF_dom_sf"/>
</dbReference>
<name>A0AAV1LUY7_9NEOP</name>
<keyword evidence="1" id="KW-0344">Guanine-nucleotide releasing factor</keyword>
<dbReference type="InterPro" id="IPR036964">
    <property type="entry name" value="RASGEF_cat_dom_sf"/>
</dbReference>